<comment type="caution">
    <text evidence="1">The sequence shown here is derived from an EMBL/GenBank/DDBJ whole genome shotgun (WGS) entry which is preliminary data.</text>
</comment>
<protein>
    <submittedName>
        <fullName evidence="1">Uncharacterized protein</fullName>
    </submittedName>
</protein>
<name>A0ABR4ASA5_9LECA</name>
<gene>
    <name evidence="1" type="ORF">ABVK25_011129</name>
</gene>
<keyword evidence="2" id="KW-1185">Reference proteome</keyword>
<organism evidence="1 2">
    <name type="scientific">Lepraria finkii</name>
    <dbReference type="NCBI Taxonomy" id="1340010"/>
    <lineage>
        <taxon>Eukaryota</taxon>
        <taxon>Fungi</taxon>
        <taxon>Dikarya</taxon>
        <taxon>Ascomycota</taxon>
        <taxon>Pezizomycotina</taxon>
        <taxon>Lecanoromycetes</taxon>
        <taxon>OSLEUM clade</taxon>
        <taxon>Lecanoromycetidae</taxon>
        <taxon>Lecanorales</taxon>
        <taxon>Lecanorineae</taxon>
        <taxon>Stereocaulaceae</taxon>
        <taxon>Lepraria</taxon>
    </lineage>
</organism>
<accession>A0ABR4ASA5</accession>
<proteinExistence type="predicted"/>
<evidence type="ECO:0000313" key="1">
    <source>
        <dbReference type="EMBL" id="KAL2048033.1"/>
    </source>
</evidence>
<sequence>MVNFQAPLEIHLLSIAIQPHATTSSSSTCQTSIPSILHRWSTYHLTMHPALSTNYVVPGLLLNPVLLLWSINTILSRLLPPLLVNAAIQPPPYYPLGPSAEHPHIDIHASESFCWSYTVIIVCANLVAFGRVSGRREEGKKQMRLKKERAKKMKREEKLMSGNSKHVIGFAEYANGAVGHENRACNGAKLEHAQGHSGESDLDESSPEWSAFSPIHLKQSCEHPRAWRTWVSSSS</sequence>
<evidence type="ECO:0000313" key="2">
    <source>
        <dbReference type="Proteomes" id="UP001590951"/>
    </source>
</evidence>
<dbReference type="Proteomes" id="UP001590951">
    <property type="component" value="Unassembled WGS sequence"/>
</dbReference>
<reference evidence="1 2" key="1">
    <citation type="submission" date="2024-09" db="EMBL/GenBank/DDBJ databases">
        <title>Rethinking Asexuality: The Enigmatic Case of Functional Sexual Genes in Lepraria (Stereocaulaceae).</title>
        <authorList>
            <person name="Doellman M."/>
            <person name="Sun Y."/>
            <person name="Barcenas-Pena A."/>
            <person name="Lumbsch H.T."/>
            <person name="Grewe F."/>
        </authorList>
    </citation>
    <scope>NUCLEOTIDE SEQUENCE [LARGE SCALE GENOMIC DNA]</scope>
    <source>
        <strain evidence="1 2">Grewe 0041</strain>
    </source>
</reference>
<dbReference type="EMBL" id="JBHFEH010000085">
    <property type="protein sequence ID" value="KAL2048033.1"/>
    <property type="molecule type" value="Genomic_DNA"/>
</dbReference>